<dbReference type="AlphaFoldDB" id="A0A0D2IV31"/>
<sequence>MAPSSTCVSATVAYSKRSENLQHNTIDALTRISLFDDAGEPLGPVSGGGSSGTGSGEGSGSGSPIPKNSQAKHEVSMSKARLPVRIASLVPTAVLASCMLEGSTQVYVAAHPVRPGGGLQQHSEYEPPEVTITPQLPYPDGPTVAAVTKETGFLLQQQSTEPGVYTNTESNSFPVTYSTAMVTSGLDSGLQRHPGDDPLTIEMMALEVPYGTAFATMPRETRLQTRAESSLFRPIADQTTLVSLIHKTGTPPESPGPPPNSPSSRPSISDHILSFFPLVSGFFLITLIWNLYIRAGRDRGGAKQIDGKSVGTMELERLLSKAKGKVRASSSGAWLSAANKGPAPVLADGGVDGFKWKQ</sequence>
<keyword evidence="2" id="KW-0812">Transmembrane</keyword>
<evidence type="ECO:0000313" key="4">
    <source>
        <dbReference type="Proteomes" id="UP000053617"/>
    </source>
</evidence>
<dbReference type="RefSeq" id="XP_013277075.1">
    <property type="nucleotide sequence ID" value="XM_013421621.1"/>
</dbReference>
<evidence type="ECO:0000256" key="1">
    <source>
        <dbReference type="SAM" id="MobiDB-lite"/>
    </source>
</evidence>
<dbReference type="OrthoDB" id="4121142at2759"/>
<feature type="region of interest" description="Disordered" evidence="1">
    <location>
        <begin position="246"/>
        <end position="266"/>
    </location>
</feature>
<keyword evidence="2" id="KW-0472">Membrane</keyword>
<feature type="compositionally biased region" description="Gly residues" evidence="1">
    <location>
        <begin position="45"/>
        <end position="61"/>
    </location>
</feature>
<feature type="compositionally biased region" description="Pro residues" evidence="1">
    <location>
        <begin position="252"/>
        <end position="261"/>
    </location>
</feature>
<proteinExistence type="predicted"/>
<dbReference type="GeneID" id="25289091"/>
<feature type="transmembrane region" description="Helical" evidence="2">
    <location>
        <begin position="272"/>
        <end position="293"/>
    </location>
</feature>
<evidence type="ECO:0000313" key="3">
    <source>
        <dbReference type="EMBL" id="KIX09939.1"/>
    </source>
</evidence>
<name>A0A0D2IV31_9EURO</name>
<dbReference type="Proteomes" id="UP000053617">
    <property type="component" value="Unassembled WGS sequence"/>
</dbReference>
<organism evidence="3 4">
    <name type="scientific">Rhinocladiella mackenziei CBS 650.93</name>
    <dbReference type="NCBI Taxonomy" id="1442369"/>
    <lineage>
        <taxon>Eukaryota</taxon>
        <taxon>Fungi</taxon>
        <taxon>Dikarya</taxon>
        <taxon>Ascomycota</taxon>
        <taxon>Pezizomycotina</taxon>
        <taxon>Eurotiomycetes</taxon>
        <taxon>Chaetothyriomycetidae</taxon>
        <taxon>Chaetothyriales</taxon>
        <taxon>Herpotrichiellaceae</taxon>
        <taxon>Rhinocladiella</taxon>
    </lineage>
</organism>
<gene>
    <name evidence="3" type="ORF">Z518_01020</name>
</gene>
<dbReference type="HOGENOM" id="CLU_774205_0_0_1"/>
<accession>A0A0D2IV31</accession>
<feature type="region of interest" description="Disordered" evidence="1">
    <location>
        <begin position="40"/>
        <end position="76"/>
    </location>
</feature>
<keyword evidence="2" id="KW-1133">Transmembrane helix</keyword>
<keyword evidence="4" id="KW-1185">Reference proteome</keyword>
<evidence type="ECO:0000256" key="2">
    <source>
        <dbReference type="SAM" id="Phobius"/>
    </source>
</evidence>
<reference evidence="3 4" key="1">
    <citation type="submission" date="2015-01" db="EMBL/GenBank/DDBJ databases">
        <title>The Genome Sequence of Rhinocladiella mackenzie CBS 650.93.</title>
        <authorList>
            <consortium name="The Broad Institute Genomics Platform"/>
            <person name="Cuomo C."/>
            <person name="de Hoog S."/>
            <person name="Gorbushina A."/>
            <person name="Stielow B."/>
            <person name="Teixiera M."/>
            <person name="Abouelleil A."/>
            <person name="Chapman S.B."/>
            <person name="Priest M."/>
            <person name="Young S.K."/>
            <person name="Wortman J."/>
            <person name="Nusbaum C."/>
            <person name="Birren B."/>
        </authorList>
    </citation>
    <scope>NUCLEOTIDE SEQUENCE [LARGE SCALE GENOMIC DNA]</scope>
    <source>
        <strain evidence="3 4">CBS 650.93</strain>
    </source>
</reference>
<dbReference type="VEuPathDB" id="FungiDB:Z518_01020"/>
<dbReference type="EMBL" id="KN847475">
    <property type="protein sequence ID" value="KIX09939.1"/>
    <property type="molecule type" value="Genomic_DNA"/>
</dbReference>
<protein>
    <submittedName>
        <fullName evidence="3">Rhinocladiella mackenziei CBS 650.93 unplaced genomic scaffold supercont1.1, whole genome shotgun sequence</fullName>
    </submittedName>
</protein>